<keyword evidence="2 9" id="KW-0645">Protease</keyword>
<sequence>MNTPQTNPLLDIEGLPRFAEIRPEHVTPAVDVLLAQARAAVDRAADPATPPTWADILDAVEDGTEGLGRAWEIIGHLNAVADTPSLRAAYSDNLPRVTEFSASVGQNLALFEKYKAIAAGQEFADLSPARKKILDNEMRGFRLGGAELPEDQKPRFADIQEAQASLAKRFSDHVLDATNKFSLVVTDEQALAGLPDDDKAAARAAAQRDGLEGWKFTLHFPSYFPVLQYADNRALREKLYRANVTRASELGPQFGNGEVDWDNTEIVLEQLALRREEAHMLGFKNYAEVSLEPKMAESPAQVLEFLEDLARRARPYAEQDWAELQAFAAESLGIETLQPWDTTYASEKLRQQRYDFSESEVRQYFPLPKVLDGLFRVAGTLFGVTIRPQDAETWHPDVRLFRIERDGELVAQFYMDLFAREGKRGGAWMDSARTRKRRHNGTLQTPVAYLVCNFPAPVGAKPALLPHDDVITLFHEFGHGLHHMLTQVEDAGVAGINGVEWDAVELPSQFMENFCWEWDVLEHMTAHVETGAPLPRALFDKMLAARNFQSGLMMLRQLVFSDFDMHLHSDFDPHGNESVLALSQRINDRLHVMPQADFSRWPNTFSHIFAGGYAAGYYSYKWAEVLSADVYAAFEEAAQVSGSVLDTATGTRYRDEILAVGGSREAMASFIAFRGRAPEVDALLRHSGMSAS</sequence>
<dbReference type="InterPro" id="IPR045090">
    <property type="entry name" value="Pept_M3A_M3B"/>
</dbReference>
<organism evidence="12 13">
    <name type="scientific">Pandoraea terrigena</name>
    <dbReference type="NCBI Taxonomy" id="2508292"/>
    <lineage>
        <taxon>Bacteria</taxon>
        <taxon>Pseudomonadati</taxon>
        <taxon>Pseudomonadota</taxon>
        <taxon>Betaproteobacteria</taxon>
        <taxon>Burkholderiales</taxon>
        <taxon>Burkholderiaceae</taxon>
        <taxon>Pandoraea</taxon>
    </lineage>
</organism>
<dbReference type="RefSeq" id="WP_150612287.1">
    <property type="nucleotide sequence ID" value="NZ_CABPRU010000003.1"/>
</dbReference>
<dbReference type="CDD" id="cd06456">
    <property type="entry name" value="M3A_DCP"/>
    <property type="match status" value="1"/>
</dbReference>
<evidence type="ECO:0000256" key="2">
    <source>
        <dbReference type="ARBA" id="ARBA00022670"/>
    </source>
</evidence>
<feature type="domain" description="Oligopeptidase A N-terminal" evidence="11">
    <location>
        <begin position="49"/>
        <end position="153"/>
    </location>
</feature>
<evidence type="ECO:0000256" key="1">
    <source>
        <dbReference type="ARBA" id="ARBA00006040"/>
    </source>
</evidence>
<evidence type="ECO:0000256" key="9">
    <source>
        <dbReference type="RuleBase" id="RU003435"/>
    </source>
</evidence>
<keyword evidence="13" id="KW-1185">Reference proteome</keyword>
<keyword evidence="5 9" id="KW-0862">Zinc</keyword>
<protein>
    <recommendedName>
        <fullName evidence="8">oligopeptidase A</fullName>
        <ecNumber evidence="8">3.4.24.70</ecNumber>
    </recommendedName>
</protein>
<dbReference type="FunFam" id="3.40.390.10:FF:000009">
    <property type="entry name" value="Oligopeptidase A"/>
    <property type="match status" value="1"/>
</dbReference>
<evidence type="ECO:0000256" key="6">
    <source>
        <dbReference type="ARBA" id="ARBA00023049"/>
    </source>
</evidence>
<dbReference type="GO" id="GO:0004222">
    <property type="term" value="F:metalloendopeptidase activity"/>
    <property type="evidence" value="ECO:0007669"/>
    <property type="project" value="UniProtKB-EC"/>
</dbReference>
<evidence type="ECO:0000256" key="3">
    <source>
        <dbReference type="ARBA" id="ARBA00022723"/>
    </source>
</evidence>
<evidence type="ECO:0000256" key="8">
    <source>
        <dbReference type="ARBA" id="ARBA00026100"/>
    </source>
</evidence>
<dbReference type="SUPFAM" id="SSF55486">
    <property type="entry name" value="Metalloproteases ('zincins'), catalytic domain"/>
    <property type="match status" value="1"/>
</dbReference>
<dbReference type="Gene3D" id="1.10.1370.40">
    <property type="match status" value="1"/>
</dbReference>
<comment type="catalytic activity">
    <reaction evidence="7">
        <text>Hydrolysis of oligopeptides, with broad specificity. Gly or Ala commonly occur as P1 or P1' residues, but more distant residues are also important, as is shown by the fact that Z-Gly-Pro-Gly-|-Gly-Pro-Ala is cleaved, but not Z-(Gly)(5).</text>
        <dbReference type="EC" id="3.4.24.70"/>
    </reaction>
</comment>
<evidence type="ECO:0000256" key="7">
    <source>
        <dbReference type="ARBA" id="ARBA00024603"/>
    </source>
</evidence>
<evidence type="ECO:0000256" key="4">
    <source>
        <dbReference type="ARBA" id="ARBA00022801"/>
    </source>
</evidence>
<evidence type="ECO:0000259" key="10">
    <source>
        <dbReference type="Pfam" id="PF01432"/>
    </source>
</evidence>
<evidence type="ECO:0000259" key="11">
    <source>
        <dbReference type="Pfam" id="PF19310"/>
    </source>
</evidence>
<dbReference type="Gene3D" id="3.40.390.10">
    <property type="entry name" value="Collagenase (Catalytic Domain)"/>
    <property type="match status" value="1"/>
</dbReference>
<dbReference type="GO" id="GO:0006508">
    <property type="term" value="P:proteolysis"/>
    <property type="evidence" value="ECO:0007669"/>
    <property type="project" value="UniProtKB-KW"/>
</dbReference>
<keyword evidence="4 9" id="KW-0378">Hydrolase</keyword>
<dbReference type="PANTHER" id="PTHR43660">
    <property type="entry name" value="DIPEPTIDYL CARBOXYPEPTIDASE"/>
    <property type="match status" value="1"/>
</dbReference>
<comment type="cofactor">
    <cofactor evidence="9">
        <name>Zn(2+)</name>
        <dbReference type="ChEBI" id="CHEBI:29105"/>
    </cofactor>
    <text evidence="9">Binds 1 zinc ion.</text>
</comment>
<dbReference type="EMBL" id="CABPRU010000003">
    <property type="protein sequence ID" value="VVD90238.1"/>
    <property type="molecule type" value="Genomic_DNA"/>
</dbReference>
<dbReference type="InterPro" id="IPR024077">
    <property type="entry name" value="Neurolysin/TOP_dom2"/>
</dbReference>
<evidence type="ECO:0000256" key="5">
    <source>
        <dbReference type="ARBA" id="ARBA00022833"/>
    </source>
</evidence>
<dbReference type="GO" id="GO:0005829">
    <property type="term" value="C:cytosol"/>
    <property type="evidence" value="ECO:0007669"/>
    <property type="project" value="UniProtKB-ARBA"/>
</dbReference>
<dbReference type="InterPro" id="IPR024079">
    <property type="entry name" value="MetalloPept_cat_dom_sf"/>
</dbReference>
<keyword evidence="3 9" id="KW-0479">Metal-binding</keyword>
<dbReference type="AlphaFoldDB" id="A0A5E4TU87"/>
<dbReference type="InterPro" id="IPR001567">
    <property type="entry name" value="Pept_M3A_M3B_dom"/>
</dbReference>
<dbReference type="InterPro" id="IPR034005">
    <property type="entry name" value="M3A_DCP"/>
</dbReference>
<comment type="similarity">
    <text evidence="1 9">Belongs to the peptidase M3 family.</text>
</comment>
<reference evidence="12 13" key="1">
    <citation type="submission" date="2019-08" db="EMBL/GenBank/DDBJ databases">
        <authorList>
            <person name="Peeters C."/>
        </authorList>
    </citation>
    <scope>NUCLEOTIDE SEQUENCE [LARGE SCALE GENOMIC DNA]</scope>
    <source>
        <strain evidence="12 13">LMG 31013</strain>
    </source>
</reference>
<dbReference type="EC" id="3.4.24.70" evidence="8"/>
<dbReference type="PANTHER" id="PTHR43660:SF1">
    <property type="entry name" value="DIPEPTIDYL CARBOXYPEPTIDASE"/>
    <property type="match status" value="1"/>
</dbReference>
<feature type="domain" description="Peptidase M3A/M3B catalytic" evidence="10">
    <location>
        <begin position="226"/>
        <end position="688"/>
    </location>
</feature>
<evidence type="ECO:0000313" key="13">
    <source>
        <dbReference type="Proteomes" id="UP000334380"/>
    </source>
</evidence>
<name>A0A5E4TU87_9BURK</name>
<accession>A0A5E4TU87</accession>
<dbReference type="Proteomes" id="UP000334380">
    <property type="component" value="Unassembled WGS sequence"/>
</dbReference>
<dbReference type="GO" id="GO:0046872">
    <property type="term" value="F:metal ion binding"/>
    <property type="evidence" value="ECO:0007669"/>
    <property type="project" value="UniProtKB-UniRule"/>
</dbReference>
<gene>
    <name evidence="12" type="ORF">PTE31013_01592</name>
</gene>
<evidence type="ECO:0000313" key="12">
    <source>
        <dbReference type="EMBL" id="VVD90238.1"/>
    </source>
</evidence>
<dbReference type="OrthoDB" id="9773538at2"/>
<proteinExistence type="inferred from homology"/>
<dbReference type="InterPro" id="IPR045666">
    <property type="entry name" value="OpdA_N"/>
</dbReference>
<dbReference type="Pfam" id="PF19310">
    <property type="entry name" value="TOP_N"/>
    <property type="match status" value="1"/>
</dbReference>
<keyword evidence="6 9" id="KW-0482">Metalloprotease</keyword>
<dbReference type="Gene3D" id="1.10.1370.10">
    <property type="entry name" value="Neurolysin, domain 3"/>
    <property type="match status" value="1"/>
</dbReference>
<dbReference type="Pfam" id="PF01432">
    <property type="entry name" value="Peptidase_M3"/>
    <property type="match status" value="1"/>
</dbReference>